<reference evidence="2 3" key="2">
    <citation type="journal article" date="2014" name="Genome Announc.">
        <title>Complete Genome Sequence of the Subsurface, Mesophilic Sulfate-Reducing Bacterium Desulfovibrio aespoeensis Aspo-2.</title>
        <authorList>
            <person name="Pedersen K."/>
            <person name="Bengtsson A."/>
            <person name="Edlund J."/>
            <person name="Rabe L."/>
            <person name="Hazen T."/>
            <person name="Chakraborty R."/>
            <person name="Goodwin L."/>
            <person name="Shapiro N."/>
        </authorList>
    </citation>
    <scope>NUCLEOTIDE SEQUENCE [LARGE SCALE GENOMIC DNA]</scope>
    <source>
        <strain evidence="3">ATCC 700646 / DSM 10631 / Aspo-2</strain>
    </source>
</reference>
<dbReference type="RefSeq" id="WP_013516063.1">
    <property type="nucleotide sequence ID" value="NC_014844.1"/>
</dbReference>
<reference evidence="3" key="1">
    <citation type="submission" date="2010-12" db="EMBL/GenBank/DDBJ databases">
        <title>Complete sequence of Desulfovibrio aespoeensis Aspo-2.</title>
        <authorList>
            <consortium name="US DOE Joint Genome Institute"/>
            <person name="Lucas S."/>
            <person name="Copeland A."/>
            <person name="Lapidus A."/>
            <person name="Cheng J.-F."/>
            <person name="Goodwin L."/>
            <person name="Pitluck S."/>
            <person name="Chertkov O."/>
            <person name="Misra M."/>
            <person name="Detter J.C."/>
            <person name="Han C."/>
            <person name="Tapia R."/>
            <person name="Land M."/>
            <person name="Hauser L."/>
            <person name="Kyrpides N."/>
            <person name="Ivanova N."/>
            <person name="Ovchinnikova G."/>
            <person name="Pedersen K."/>
            <person name="Jagevall S."/>
            <person name="Hazen T."/>
            <person name="Woyke T."/>
        </authorList>
    </citation>
    <scope>NUCLEOTIDE SEQUENCE [LARGE SCALE GENOMIC DNA]</scope>
    <source>
        <strain evidence="3">ATCC 700646 / DSM 10631 / Aspo-2</strain>
    </source>
</reference>
<dbReference type="InterPro" id="IPR052340">
    <property type="entry name" value="RNase_Y/CdgJ"/>
</dbReference>
<dbReference type="PANTHER" id="PTHR33525">
    <property type="match status" value="1"/>
</dbReference>
<dbReference type="OrthoDB" id="9803649at2"/>
<protein>
    <submittedName>
        <fullName evidence="2">Metal-dependent hydrolase HDOD</fullName>
    </submittedName>
</protein>
<organism evidence="2 3">
    <name type="scientific">Pseudodesulfovibrio aespoeensis (strain ATCC 700646 / DSM 10631 / Aspo-2)</name>
    <name type="common">Desulfovibrio aespoeensis</name>
    <dbReference type="NCBI Taxonomy" id="643562"/>
    <lineage>
        <taxon>Bacteria</taxon>
        <taxon>Pseudomonadati</taxon>
        <taxon>Thermodesulfobacteriota</taxon>
        <taxon>Desulfovibrionia</taxon>
        <taxon>Desulfovibrionales</taxon>
        <taxon>Desulfovibrionaceae</taxon>
    </lineage>
</organism>
<evidence type="ECO:0000259" key="1">
    <source>
        <dbReference type="PROSITE" id="PS51833"/>
    </source>
</evidence>
<dbReference type="InterPro" id="IPR013976">
    <property type="entry name" value="HDOD"/>
</dbReference>
<accession>E6VR78</accession>
<feature type="domain" description="HDOD" evidence="1">
    <location>
        <begin position="14"/>
        <end position="210"/>
    </location>
</feature>
<dbReference type="eggNOG" id="COG1639">
    <property type="taxonomic scope" value="Bacteria"/>
</dbReference>
<dbReference type="STRING" id="643562.Daes_3170"/>
<keyword evidence="3" id="KW-1185">Reference proteome</keyword>
<dbReference type="Pfam" id="PF08668">
    <property type="entry name" value="HDOD"/>
    <property type="match status" value="1"/>
</dbReference>
<dbReference type="HOGENOM" id="CLU_048246_4_2_7"/>
<dbReference type="Proteomes" id="UP000002191">
    <property type="component" value="Chromosome"/>
</dbReference>
<evidence type="ECO:0000313" key="2">
    <source>
        <dbReference type="EMBL" id="ADU64162.1"/>
    </source>
</evidence>
<evidence type="ECO:0000313" key="3">
    <source>
        <dbReference type="Proteomes" id="UP000002191"/>
    </source>
</evidence>
<gene>
    <name evidence="2" type="ordered locus">Daes_3170</name>
</gene>
<keyword evidence="2" id="KW-0378">Hydrolase</keyword>
<proteinExistence type="predicted"/>
<sequence>MTRREEILSTVSRVVAIPCCATKAAAMLCDPDADMAELALIIEHDPGLTANLLKIVNASFFGGGKPMLTAREAIRRLGTLQVLQFIISTGVAPSFVHRIDGYDLAPSMHLQHSVAVAMAARELGRVLGLDAPEHTFTAGLLSGIGKILLGTYVKINAKPILALAMEQGLSFDQAEDAVLGINHAELGGILLQSWGLPLDITEVVCHHLRPDESPEPGVVLDLVHIGNALAKMIGVGLGVDGLNYVPSAAVIQRLGLTAEIVDRVSANVVVELRTVWSLFLECAEDACPV</sequence>
<dbReference type="KEGG" id="das:Daes_3170"/>
<dbReference type="PROSITE" id="PS51833">
    <property type="entry name" value="HDOD"/>
    <property type="match status" value="1"/>
</dbReference>
<dbReference type="EMBL" id="CP002431">
    <property type="protein sequence ID" value="ADU64162.1"/>
    <property type="molecule type" value="Genomic_DNA"/>
</dbReference>
<dbReference type="SUPFAM" id="SSF109604">
    <property type="entry name" value="HD-domain/PDEase-like"/>
    <property type="match status" value="1"/>
</dbReference>
<name>E6VR78_PSEA9</name>
<dbReference type="AlphaFoldDB" id="E6VR78"/>
<dbReference type="PANTHER" id="PTHR33525:SF3">
    <property type="entry name" value="RIBONUCLEASE Y"/>
    <property type="match status" value="1"/>
</dbReference>
<dbReference type="Gene3D" id="1.10.3210.10">
    <property type="entry name" value="Hypothetical protein af1432"/>
    <property type="match status" value="1"/>
</dbReference>
<dbReference type="GO" id="GO:0016787">
    <property type="term" value="F:hydrolase activity"/>
    <property type="evidence" value="ECO:0007669"/>
    <property type="project" value="UniProtKB-KW"/>
</dbReference>